<reference evidence="5 6" key="1">
    <citation type="journal article" date="2018" name="Cell">
        <title>The Chara Genome: Secondary Complexity and Implications for Plant Terrestrialization.</title>
        <authorList>
            <person name="Nishiyama T."/>
            <person name="Sakayama H."/>
            <person name="Vries J.D."/>
            <person name="Buschmann H."/>
            <person name="Saint-Marcoux D."/>
            <person name="Ullrich K.K."/>
            <person name="Haas F.B."/>
            <person name="Vanderstraeten L."/>
            <person name="Becker D."/>
            <person name="Lang D."/>
            <person name="Vosolsobe S."/>
            <person name="Rombauts S."/>
            <person name="Wilhelmsson P.K.I."/>
            <person name="Janitza P."/>
            <person name="Kern R."/>
            <person name="Heyl A."/>
            <person name="Rumpler F."/>
            <person name="Villalobos L.I.A.C."/>
            <person name="Clay J.M."/>
            <person name="Skokan R."/>
            <person name="Toyoda A."/>
            <person name="Suzuki Y."/>
            <person name="Kagoshima H."/>
            <person name="Schijlen E."/>
            <person name="Tajeshwar N."/>
            <person name="Catarino B."/>
            <person name="Hetherington A.J."/>
            <person name="Saltykova A."/>
            <person name="Bonnot C."/>
            <person name="Breuninger H."/>
            <person name="Symeonidi A."/>
            <person name="Radhakrishnan G.V."/>
            <person name="Van Nieuwerburgh F."/>
            <person name="Deforce D."/>
            <person name="Chang C."/>
            <person name="Karol K.G."/>
            <person name="Hedrich R."/>
            <person name="Ulvskov P."/>
            <person name="Glockner G."/>
            <person name="Delwiche C.F."/>
            <person name="Petrasek J."/>
            <person name="Van de Peer Y."/>
            <person name="Friml J."/>
            <person name="Beilby M."/>
            <person name="Dolan L."/>
            <person name="Kohara Y."/>
            <person name="Sugano S."/>
            <person name="Fujiyama A."/>
            <person name="Delaux P.-M."/>
            <person name="Quint M."/>
            <person name="TheiBen G."/>
            <person name="Hagemann M."/>
            <person name="Harholt J."/>
            <person name="Dunand C."/>
            <person name="Zachgo S."/>
            <person name="Langdale J."/>
            <person name="Maumus F."/>
            <person name="Straeten D.V.D."/>
            <person name="Gould S.B."/>
            <person name="Rensing S.A."/>
        </authorList>
    </citation>
    <scope>NUCLEOTIDE SEQUENCE [LARGE SCALE GENOMIC DNA]</scope>
    <source>
        <strain evidence="5 6">S276</strain>
    </source>
</reference>
<dbReference type="Gramene" id="GBG69701">
    <property type="protein sequence ID" value="GBG69701"/>
    <property type="gene ID" value="CBR_g4533"/>
</dbReference>
<feature type="compositionally biased region" description="Basic and acidic residues" evidence="3">
    <location>
        <begin position="64"/>
        <end position="162"/>
    </location>
</feature>
<proteinExistence type="predicted"/>
<dbReference type="Proteomes" id="UP000265515">
    <property type="component" value="Unassembled WGS sequence"/>
</dbReference>
<feature type="compositionally biased region" description="Basic and acidic residues" evidence="3">
    <location>
        <begin position="355"/>
        <end position="392"/>
    </location>
</feature>
<dbReference type="GO" id="GO:0008270">
    <property type="term" value="F:zinc ion binding"/>
    <property type="evidence" value="ECO:0007669"/>
    <property type="project" value="UniProtKB-KW"/>
</dbReference>
<keyword evidence="1" id="KW-0863">Zinc-finger</keyword>
<gene>
    <name evidence="5" type="ORF">CBR_g4533</name>
</gene>
<feature type="region of interest" description="Disordered" evidence="3">
    <location>
        <begin position="351"/>
        <end position="428"/>
    </location>
</feature>
<keyword evidence="2" id="KW-0175">Coiled coil</keyword>
<dbReference type="GO" id="GO:0003676">
    <property type="term" value="F:nucleic acid binding"/>
    <property type="evidence" value="ECO:0007669"/>
    <property type="project" value="InterPro"/>
</dbReference>
<protein>
    <recommendedName>
        <fullName evidence="4">CCHC-type domain-containing protein</fullName>
    </recommendedName>
</protein>
<feature type="domain" description="CCHC-type" evidence="4">
    <location>
        <begin position="441"/>
        <end position="454"/>
    </location>
</feature>
<accession>A0A388KI28</accession>
<keyword evidence="6" id="KW-1185">Reference proteome</keyword>
<dbReference type="AlphaFoldDB" id="A0A388KI28"/>
<evidence type="ECO:0000256" key="3">
    <source>
        <dbReference type="SAM" id="MobiDB-lite"/>
    </source>
</evidence>
<evidence type="ECO:0000259" key="4">
    <source>
        <dbReference type="PROSITE" id="PS50158"/>
    </source>
</evidence>
<feature type="region of interest" description="Disordered" evidence="3">
    <location>
        <begin position="1"/>
        <end position="168"/>
    </location>
</feature>
<comment type="caution">
    <text evidence="5">The sequence shown here is derived from an EMBL/GenBank/DDBJ whole genome shotgun (WGS) entry which is preliminary data.</text>
</comment>
<name>A0A388KI28_CHABU</name>
<evidence type="ECO:0000256" key="1">
    <source>
        <dbReference type="PROSITE-ProRule" id="PRU00047"/>
    </source>
</evidence>
<dbReference type="PROSITE" id="PS50158">
    <property type="entry name" value="ZF_CCHC"/>
    <property type="match status" value="1"/>
</dbReference>
<evidence type="ECO:0000313" key="5">
    <source>
        <dbReference type="EMBL" id="GBG69701.1"/>
    </source>
</evidence>
<keyword evidence="1" id="KW-0479">Metal-binding</keyword>
<organism evidence="5 6">
    <name type="scientific">Chara braunii</name>
    <name type="common">Braun's stonewort</name>
    <dbReference type="NCBI Taxonomy" id="69332"/>
    <lineage>
        <taxon>Eukaryota</taxon>
        <taxon>Viridiplantae</taxon>
        <taxon>Streptophyta</taxon>
        <taxon>Charophyceae</taxon>
        <taxon>Charales</taxon>
        <taxon>Characeae</taxon>
        <taxon>Chara</taxon>
    </lineage>
</organism>
<keyword evidence="1" id="KW-0862">Zinc</keyword>
<sequence length="503" mass="57434">MDELQGKETEVEEEEDVPLKRLRNKARNVPVSNSIGSGQAEEDEQKEGEAAERRRRSLRASVAQRERKVEEKRSIEVGKKGVQERRSEKGGGAKETGEGKKLQEEDKAPRVVRTKEKGTIGEGREKEGGEGEEEVRKNGSKGVKVETGKRRVECGESSQLREEVEEGQDDDLLVNSTWDVRFERMFLSEFVEDGEDGMKEVGEDLDTVGKGLQAELKGSTELFTQGFFYYIQGFLKEMSRLRKKEEERDAQVAKLIEDVEGMKKEVEELKKGKEELQKQMSTLRVSLTMKDKELENEADARGRVEKKVKGLSSEVSVQGQDLDAEISERKKLGQDWEKRWGEILKGMGKLKLSHQGKERETTKMVERKEGGEKRVQTKERKEESPAPKREVSESMAMPLPREGKRQRVSELGSSEGVEDRAKTSTQPDIKKIRPSMAENWCFFCTKEGHLRDDCSILALYIKEGKVKYDNQKRLVAYTRQIIRRIPEEGRVALHRILGLPIDF</sequence>
<dbReference type="InterPro" id="IPR001878">
    <property type="entry name" value="Znf_CCHC"/>
</dbReference>
<feature type="coiled-coil region" evidence="2">
    <location>
        <begin position="252"/>
        <end position="286"/>
    </location>
</feature>
<evidence type="ECO:0000313" key="6">
    <source>
        <dbReference type="Proteomes" id="UP000265515"/>
    </source>
</evidence>
<dbReference type="EMBL" id="BFEA01000119">
    <property type="protein sequence ID" value="GBG69701.1"/>
    <property type="molecule type" value="Genomic_DNA"/>
</dbReference>
<evidence type="ECO:0000256" key="2">
    <source>
        <dbReference type="SAM" id="Coils"/>
    </source>
</evidence>